<dbReference type="AlphaFoldDB" id="A0AAD7FNC1"/>
<name>A0AAD7FNC1_9AGAR</name>
<reference evidence="1" key="1">
    <citation type="submission" date="2023-03" db="EMBL/GenBank/DDBJ databases">
        <title>Massive genome expansion in bonnet fungi (Mycena s.s.) driven by repeated elements and novel gene families across ecological guilds.</title>
        <authorList>
            <consortium name="Lawrence Berkeley National Laboratory"/>
            <person name="Harder C.B."/>
            <person name="Miyauchi S."/>
            <person name="Viragh M."/>
            <person name="Kuo A."/>
            <person name="Thoen E."/>
            <person name="Andreopoulos B."/>
            <person name="Lu D."/>
            <person name="Skrede I."/>
            <person name="Drula E."/>
            <person name="Henrissat B."/>
            <person name="Morin E."/>
            <person name="Kohler A."/>
            <person name="Barry K."/>
            <person name="LaButti K."/>
            <person name="Morin E."/>
            <person name="Salamov A."/>
            <person name="Lipzen A."/>
            <person name="Mereny Z."/>
            <person name="Hegedus B."/>
            <person name="Baldrian P."/>
            <person name="Stursova M."/>
            <person name="Weitz H."/>
            <person name="Taylor A."/>
            <person name="Grigoriev I.V."/>
            <person name="Nagy L.G."/>
            <person name="Martin F."/>
            <person name="Kauserud H."/>
        </authorList>
    </citation>
    <scope>NUCLEOTIDE SEQUENCE</scope>
    <source>
        <strain evidence="1">9284</strain>
    </source>
</reference>
<comment type="caution">
    <text evidence="1">The sequence shown here is derived from an EMBL/GenBank/DDBJ whole genome shotgun (WGS) entry which is preliminary data.</text>
</comment>
<dbReference type="Proteomes" id="UP001221142">
    <property type="component" value="Unassembled WGS sequence"/>
</dbReference>
<gene>
    <name evidence="1" type="ORF">FB45DRAFT_1004272</name>
</gene>
<organism evidence="1 2">
    <name type="scientific">Roridomyces roridus</name>
    <dbReference type="NCBI Taxonomy" id="1738132"/>
    <lineage>
        <taxon>Eukaryota</taxon>
        <taxon>Fungi</taxon>
        <taxon>Dikarya</taxon>
        <taxon>Basidiomycota</taxon>
        <taxon>Agaricomycotina</taxon>
        <taxon>Agaricomycetes</taxon>
        <taxon>Agaricomycetidae</taxon>
        <taxon>Agaricales</taxon>
        <taxon>Marasmiineae</taxon>
        <taxon>Mycenaceae</taxon>
        <taxon>Roridomyces</taxon>
    </lineage>
</organism>
<proteinExistence type="predicted"/>
<evidence type="ECO:0000313" key="2">
    <source>
        <dbReference type="Proteomes" id="UP001221142"/>
    </source>
</evidence>
<protein>
    <submittedName>
        <fullName evidence="1">Uncharacterized protein</fullName>
    </submittedName>
</protein>
<keyword evidence="2" id="KW-1185">Reference proteome</keyword>
<accession>A0AAD7FNC1</accession>
<evidence type="ECO:0000313" key="1">
    <source>
        <dbReference type="EMBL" id="KAJ7628793.1"/>
    </source>
</evidence>
<dbReference type="EMBL" id="JARKIF010000010">
    <property type="protein sequence ID" value="KAJ7628793.1"/>
    <property type="molecule type" value="Genomic_DNA"/>
</dbReference>
<sequence>MPGSNIAGHAGTSLAKVPRMVLKLVPGRGWIYLSLGGVDTFDVAVPHENFAILVEDCGGSMEDAEIPANKAILAQVQRATWTDLDTLRFEDLVGRGRIHAIGLSCLRPPGRYVNALESSEVHPSPGLRLTDMEHIRRFKCDTSRPNFLPRHLVAIHNATQAGRSLEVVRAGWNAELVSPQSVLQHKPADVIDVTVDAESGADDGSGSLASRDWVDEGNFWQSPTSSPCLA</sequence>